<evidence type="ECO:0000313" key="2">
    <source>
        <dbReference type="EMBL" id="MXO88751.1"/>
    </source>
</evidence>
<proteinExistence type="predicted"/>
<gene>
    <name evidence="2" type="ORF">GRI32_08350</name>
</gene>
<dbReference type="Gene3D" id="3.90.550.10">
    <property type="entry name" value="Spore Coat Polysaccharide Biosynthesis Protein SpsA, Chain A"/>
    <property type="match status" value="1"/>
</dbReference>
<sequence length="331" mass="36125">MTSPEKISVIMPVYNVELYVAEAIRSVLDQSHDCLELIVVDDGGQDGSMDIVRSFDDPRIRIIRQKNRGLAGARNTGIAHATGTYIALLDSDDRWAPEKLMLHAIHLRSNPDVAVSYAGSRLIDADGRPLAVAMRPRLEAVDAAHILKRNPVGNGSAAVIRRSALDDVGFAHPDEPARTCWFDESFRQSEDIEMWLRMSAGHNCRFEGIGGLLTDYRIIGGGLSANIVRQFETWERAIDKARTYAPALIARHGNAAAAYQLRYLARRAIQLGDYAFARALTSQAIARYPAIFMEEPVKSLGTAGAALASALLPGTMMACLLRNRLGKAAAA</sequence>
<dbReference type="OrthoDB" id="9813349at2"/>
<dbReference type="Proteomes" id="UP000435243">
    <property type="component" value="Unassembled WGS sequence"/>
</dbReference>
<dbReference type="Pfam" id="PF00535">
    <property type="entry name" value="Glycos_transf_2"/>
    <property type="match status" value="1"/>
</dbReference>
<keyword evidence="2" id="KW-0808">Transferase</keyword>
<accession>A0A844ZJX8</accession>
<dbReference type="InterPro" id="IPR050834">
    <property type="entry name" value="Glycosyltransf_2"/>
</dbReference>
<organism evidence="2 3">
    <name type="scientific">Alteraurantiacibacter aestuarii</name>
    <dbReference type="NCBI Taxonomy" id="650004"/>
    <lineage>
        <taxon>Bacteria</taxon>
        <taxon>Pseudomonadati</taxon>
        <taxon>Pseudomonadota</taxon>
        <taxon>Alphaproteobacteria</taxon>
        <taxon>Sphingomonadales</taxon>
        <taxon>Erythrobacteraceae</taxon>
        <taxon>Alteraurantiacibacter</taxon>
    </lineage>
</organism>
<dbReference type="AlphaFoldDB" id="A0A844ZJX8"/>
<name>A0A844ZJX8_9SPHN</name>
<reference evidence="2 3" key="1">
    <citation type="submission" date="2019-12" db="EMBL/GenBank/DDBJ databases">
        <title>Genomic-based taxomic classification of the family Erythrobacteraceae.</title>
        <authorList>
            <person name="Xu L."/>
        </authorList>
    </citation>
    <scope>NUCLEOTIDE SEQUENCE [LARGE SCALE GENOMIC DNA]</scope>
    <source>
        <strain evidence="2 3">JCM 16339</strain>
    </source>
</reference>
<keyword evidence="3" id="KW-1185">Reference proteome</keyword>
<dbReference type="GO" id="GO:0016740">
    <property type="term" value="F:transferase activity"/>
    <property type="evidence" value="ECO:0007669"/>
    <property type="project" value="UniProtKB-KW"/>
</dbReference>
<dbReference type="SUPFAM" id="SSF53448">
    <property type="entry name" value="Nucleotide-diphospho-sugar transferases"/>
    <property type="match status" value="1"/>
</dbReference>
<evidence type="ECO:0000259" key="1">
    <source>
        <dbReference type="Pfam" id="PF00535"/>
    </source>
</evidence>
<dbReference type="PANTHER" id="PTHR43685">
    <property type="entry name" value="GLYCOSYLTRANSFERASE"/>
    <property type="match status" value="1"/>
</dbReference>
<comment type="caution">
    <text evidence="2">The sequence shown here is derived from an EMBL/GenBank/DDBJ whole genome shotgun (WGS) entry which is preliminary data.</text>
</comment>
<feature type="domain" description="Glycosyltransferase 2-like" evidence="1">
    <location>
        <begin position="8"/>
        <end position="168"/>
    </location>
</feature>
<protein>
    <submittedName>
        <fullName evidence="2">Glycosyltransferase</fullName>
    </submittedName>
</protein>
<dbReference type="InterPro" id="IPR001173">
    <property type="entry name" value="Glyco_trans_2-like"/>
</dbReference>
<evidence type="ECO:0000313" key="3">
    <source>
        <dbReference type="Proteomes" id="UP000435243"/>
    </source>
</evidence>
<dbReference type="InterPro" id="IPR029044">
    <property type="entry name" value="Nucleotide-diphossugar_trans"/>
</dbReference>
<dbReference type="RefSeq" id="WP_160591166.1">
    <property type="nucleotide sequence ID" value="NZ_BAAAFP010000003.1"/>
</dbReference>
<dbReference type="EMBL" id="WTYY01000004">
    <property type="protein sequence ID" value="MXO88751.1"/>
    <property type="molecule type" value="Genomic_DNA"/>
</dbReference>
<dbReference type="PANTHER" id="PTHR43685:SF2">
    <property type="entry name" value="GLYCOSYLTRANSFERASE 2-LIKE DOMAIN-CONTAINING PROTEIN"/>
    <property type="match status" value="1"/>
</dbReference>